<evidence type="ECO:0000313" key="5">
    <source>
        <dbReference type="EMBL" id="MBB3154165.1"/>
    </source>
</evidence>
<dbReference type="AlphaFoldDB" id="A0A7W5GBT6"/>
<evidence type="ECO:0000313" key="6">
    <source>
        <dbReference type="Proteomes" id="UP000518605"/>
    </source>
</evidence>
<dbReference type="InterPro" id="IPR050465">
    <property type="entry name" value="UPF0194_transport"/>
</dbReference>
<comment type="subcellular location">
    <subcellularLocation>
        <location evidence="1">Cell envelope</location>
    </subcellularLocation>
</comment>
<proteinExistence type="predicted"/>
<comment type="caution">
    <text evidence="5">The sequence shown here is derived from an EMBL/GenBank/DDBJ whole genome shotgun (WGS) entry which is preliminary data.</text>
</comment>
<accession>A0A7W5GBT6</accession>
<keyword evidence="4" id="KW-0472">Membrane</keyword>
<feature type="coiled-coil region" evidence="3">
    <location>
        <begin position="139"/>
        <end position="166"/>
    </location>
</feature>
<dbReference type="PANTHER" id="PTHR32347">
    <property type="entry name" value="EFFLUX SYSTEM COMPONENT YKNX-RELATED"/>
    <property type="match status" value="1"/>
</dbReference>
<name>A0A7W5GBT6_9BACL</name>
<dbReference type="Gene3D" id="2.40.50.100">
    <property type="match status" value="1"/>
</dbReference>
<dbReference type="EMBL" id="JACHXW010000014">
    <property type="protein sequence ID" value="MBB3154165.1"/>
    <property type="molecule type" value="Genomic_DNA"/>
</dbReference>
<reference evidence="5 6" key="1">
    <citation type="submission" date="2020-08" db="EMBL/GenBank/DDBJ databases">
        <title>Genomic Encyclopedia of Type Strains, Phase III (KMG-III): the genomes of soil and plant-associated and newly described type strains.</title>
        <authorList>
            <person name="Whitman W."/>
        </authorList>
    </citation>
    <scope>NUCLEOTIDE SEQUENCE [LARGE SCALE GENOMIC DNA]</scope>
    <source>
        <strain evidence="5 6">CECT 8234</strain>
    </source>
</reference>
<feature type="transmembrane region" description="Helical" evidence="4">
    <location>
        <begin position="12"/>
        <end position="30"/>
    </location>
</feature>
<dbReference type="Proteomes" id="UP000518605">
    <property type="component" value="Unassembled WGS sequence"/>
</dbReference>
<dbReference type="GO" id="GO:0030313">
    <property type="term" value="C:cell envelope"/>
    <property type="evidence" value="ECO:0007669"/>
    <property type="project" value="UniProtKB-SubCell"/>
</dbReference>
<evidence type="ECO:0000256" key="3">
    <source>
        <dbReference type="SAM" id="Coils"/>
    </source>
</evidence>
<dbReference type="PANTHER" id="PTHR32347:SF23">
    <property type="entry name" value="BLL5650 PROTEIN"/>
    <property type="match status" value="1"/>
</dbReference>
<keyword evidence="4" id="KW-0812">Transmembrane</keyword>
<dbReference type="SUPFAM" id="SSF111369">
    <property type="entry name" value="HlyD-like secretion proteins"/>
    <property type="match status" value="1"/>
</dbReference>
<keyword evidence="6" id="KW-1185">Reference proteome</keyword>
<dbReference type="Gene3D" id="2.40.420.20">
    <property type="match status" value="1"/>
</dbReference>
<gene>
    <name evidence="5" type="ORF">FHS16_004241</name>
</gene>
<organism evidence="5 6">
    <name type="scientific">Paenibacillus endophyticus</name>
    <dbReference type="NCBI Taxonomy" id="1294268"/>
    <lineage>
        <taxon>Bacteria</taxon>
        <taxon>Bacillati</taxon>
        <taxon>Bacillota</taxon>
        <taxon>Bacilli</taxon>
        <taxon>Bacillales</taxon>
        <taxon>Paenibacillaceae</taxon>
        <taxon>Paenibacillus</taxon>
    </lineage>
</organism>
<sequence>MEIQLNKRKKTIAVVSGVFTLILIGFTLFSQTLMSLTLPKVTLASVIRGNLNHEYESTGVLKWKVEKALSSQSGWKVEKVAVKQGDVVQKGQELIAYDGKEMEQQLLDEQAILSKLKLTKDSLQYAVIEAKQGEDTKAINDATNAYKSYEIDIDIQQRRIQKLQDSLLENAKLIAPFDGVVTKVNAMEGFPSTGEPDVLVASQSLGLELELYLPDPAVASLKAGDEMDLLVDEEKARQIIGRVATIQDDEAGVPSNGDGDGVTARIPMKRLQISIEDHSVKEGMKAKVILTQSVEDMLLISPSAIHDENGKKYVFGLEQKAGPLGNAFYVRKMYITVVDSNESQSAITGEMFEEEQIIMESSEPLQEGDKIRMQPS</sequence>
<evidence type="ECO:0000256" key="4">
    <source>
        <dbReference type="SAM" id="Phobius"/>
    </source>
</evidence>
<keyword evidence="2 3" id="KW-0175">Coiled coil</keyword>
<evidence type="ECO:0000256" key="1">
    <source>
        <dbReference type="ARBA" id="ARBA00004196"/>
    </source>
</evidence>
<protein>
    <submittedName>
        <fullName evidence="5">Multidrug efflux pump subunit AcrA (Membrane-fusion protein)</fullName>
    </submittedName>
</protein>
<dbReference type="RefSeq" id="WP_183567099.1">
    <property type="nucleotide sequence ID" value="NZ_CBCSLB010000014.1"/>
</dbReference>
<evidence type="ECO:0000256" key="2">
    <source>
        <dbReference type="ARBA" id="ARBA00023054"/>
    </source>
</evidence>
<keyword evidence="4" id="KW-1133">Transmembrane helix</keyword>